<reference evidence="1 2" key="2">
    <citation type="submission" date="2013-02" db="EMBL/GenBank/DDBJ databases">
        <title>The Genome Sequence of Plasmodium falciparum CAMP/Malaysia.</title>
        <authorList>
            <consortium name="The Broad Institute Genome Sequencing Platform"/>
            <consortium name="The Broad Institute Genome Sequencing Center for Infectious Disease"/>
            <person name="Neafsey D."/>
            <person name="Cheeseman I."/>
            <person name="Volkman S."/>
            <person name="Adams J."/>
            <person name="Walker B."/>
            <person name="Young S.K."/>
            <person name="Zeng Q."/>
            <person name="Gargeya S."/>
            <person name="Fitzgerald M."/>
            <person name="Haas B."/>
            <person name="Abouelleil A."/>
            <person name="Alvarado L."/>
            <person name="Arachchi H.M."/>
            <person name="Berlin A.M."/>
            <person name="Chapman S.B."/>
            <person name="Dewar J."/>
            <person name="Goldberg J."/>
            <person name="Griggs A."/>
            <person name="Gujja S."/>
            <person name="Hansen M."/>
            <person name="Howarth C."/>
            <person name="Imamovic A."/>
            <person name="Larimer J."/>
            <person name="McCowan C."/>
            <person name="Murphy C."/>
            <person name="Neiman D."/>
            <person name="Pearson M."/>
            <person name="Priest M."/>
            <person name="Roberts A."/>
            <person name="Saif S."/>
            <person name="Shea T."/>
            <person name="Sisk P."/>
            <person name="Sykes S."/>
            <person name="Wortman J."/>
            <person name="Nusbaum C."/>
            <person name="Birren B."/>
        </authorList>
    </citation>
    <scope>NUCLEOTIDE SEQUENCE [LARGE SCALE GENOMIC DNA]</scope>
    <source>
        <strain evidence="1 2">CAMP/Malaysia</strain>
    </source>
</reference>
<proteinExistence type="predicted"/>
<protein>
    <submittedName>
        <fullName evidence="1">Uncharacterized protein</fullName>
    </submittedName>
</protein>
<reference evidence="1 2" key="1">
    <citation type="submission" date="2013-02" db="EMBL/GenBank/DDBJ databases">
        <title>The Genome Annotation of Plasmodium falciparum CAMP/Malaysia.</title>
        <authorList>
            <consortium name="The Broad Institute Genome Sequencing Platform"/>
            <consortium name="The Broad Institute Genome Sequencing Center for Infectious Disease"/>
            <person name="Neafsey D."/>
            <person name="Hoffman S."/>
            <person name="Volkman S."/>
            <person name="Rosenthal P."/>
            <person name="Walker B."/>
            <person name="Young S.K."/>
            <person name="Zeng Q."/>
            <person name="Gargeya S."/>
            <person name="Fitzgerald M."/>
            <person name="Haas B."/>
            <person name="Abouelleil A."/>
            <person name="Allen A.W."/>
            <person name="Alvarado L."/>
            <person name="Arachchi H.M."/>
            <person name="Berlin A.M."/>
            <person name="Chapman S.B."/>
            <person name="Gainer-Dewar J."/>
            <person name="Goldberg J."/>
            <person name="Griggs A."/>
            <person name="Gujja S."/>
            <person name="Hansen M."/>
            <person name="Howarth C."/>
            <person name="Imamovic A."/>
            <person name="Ireland A."/>
            <person name="Larimer J."/>
            <person name="McCowan C."/>
            <person name="Murphy C."/>
            <person name="Pearson M."/>
            <person name="Poon T.W."/>
            <person name="Priest M."/>
            <person name="Roberts A."/>
            <person name="Saif S."/>
            <person name="Shea T."/>
            <person name="Sisk P."/>
            <person name="Sykes S."/>
            <person name="Wortman J."/>
            <person name="Nusbaum C."/>
            <person name="Birren B."/>
        </authorList>
    </citation>
    <scope>NUCLEOTIDE SEQUENCE [LARGE SCALE GENOMIC DNA]</scope>
    <source>
        <strain evidence="1 2">CAMP/Malaysia</strain>
    </source>
</reference>
<dbReference type="AlphaFoldDB" id="A0A024X7A4"/>
<organism evidence="1 2">
    <name type="scientific">Plasmodium falciparum (isolate Camp / Malaysia)</name>
    <dbReference type="NCBI Taxonomy" id="5835"/>
    <lineage>
        <taxon>Eukaryota</taxon>
        <taxon>Sar</taxon>
        <taxon>Alveolata</taxon>
        <taxon>Apicomplexa</taxon>
        <taxon>Aconoidasida</taxon>
        <taxon>Haemosporida</taxon>
        <taxon>Plasmodiidae</taxon>
        <taxon>Plasmodium</taxon>
        <taxon>Plasmodium (Laverania)</taxon>
    </lineage>
</organism>
<dbReference type="Proteomes" id="UP000030694">
    <property type="component" value="Unassembled WGS sequence"/>
</dbReference>
<dbReference type="EMBL" id="KI927515">
    <property type="protein sequence ID" value="ETW61392.1"/>
    <property type="molecule type" value="Genomic_DNA"/>
</dbReference>
<sequence length="24" mass="2979">MSIKVYYFFYNRVNGVIIIHMITR</sequence>
<accession>A0A024X7A4</accession>
<gene>
    <name evidence="1" type="ORF">PFMC_02812</name>
</gene>
<evidence type="ECO:0000313" key="2">
    <source>
        <dbReference type="Proteomes" id="UP000030694"/>
    </source>
</evidence>
<evidence type="ECO:0000313" key="1">
    <source>
        <dbReference type="EMBL" id="ETW61392.1"/>
    </source>
</evidence>
<name>A0A024X7A4_PLAFC</name>